<evidence type="ECO:0000313" key="2">
    <source>
        <dbReference type="Proteomes" id="UP000015105"/>
    </source>
</evidence>
<reference evidence="1" key="5">
    <citation type="journal article" date="2021" name="G3 (Bethesda)">
        <title>Aegilops tauschii genome assembly Aet v5.0 features greater sequence contiguity and improved annotation.</title>
        <authorList>
            <person name="Wang L."/>
            <person name="Zhu T."/>
            <person name="Rodriguez J.C."/>
            <person name="Deal K.R."/>
            <person name="Dubcovsky J."/>
            <person name="McGuire P.E."/>
            <person name="Lux T."/>
            <person name="Spannagl M."/>
            <person name="Mayer K.F.X."/>
            <person name="Baldrich P."/>
            <person name="Meyers B.C."/>
            <person name="Huo N."/>
            <person name="Gu Y.Q."/>
            <person name="Zhou H."/>
            <person name="Devos K.M."/>
            <person name="Bennetzen J.L."/>
            <person name="Unver T."/>
            <person name="Budak H."/>
            <person name="Gulick P.J."/>
            <person name="Galiba G."/>
            <person name="Kalapos B."/>
            <person name="Nelson D.R."/>
            <person name="Li P."/>
            <person name="You F.M."/>
            <person name="Luo M.C."/>
            <person name="Dvorak J."/>
        </authorList>
    </citation>
    <scope>NUCLEOTIDE SEQUENCE [LARGE SCALE GENOMIC DNA]</scope>
    <source>
        <strain evidence="1">cv. AL8/78</strain>
    </source>
</reference>
<dbReference type="EnsemblPlants" id="AET7Gv21081800.24">
    <property type="protein sequence ID" value="AET7Gv21081800.24"/>
    <property type="gene ID" value="AET7Gv21081800"/>
</dbReference>
<proteinExistence type="predicted"/>
<reference evidence="1" key="3">
    <citation type="journal article" date="2017" name="Nature">
        <title>Genome sequence of the progenitor of the wheat D genome Aegilops tauschii.</title>
        <authorList>
            <person name="Luo M.C."/>
            <person name="Gu Y.Q."/>
            <person name="Puiu D."/>
            <person name="Wang H."/>
            <person name="Twardziok S.O."/>
            <person name="Deal K.R."/>
            <person name="Huo N."/>
            <person name="Zhu T."/>
            <person name="Wang L."/>
            <person name="Wang Y."/>
            <person name="McGuire P.E."/>
            <person name="Liu S."/>
            <person name="Long H."/>
            <person name="Ramasamy R.K."/>
            <person name="Rodriguez J.C."/>
            <person name="Van S.L."/>
            <person name="Yuan L."/>
            <person name="Wang Z."/>
            <person name="Xia Z."/>
            <person name="Xiao L."/>
            <person name="Anderson O.D."/>
            <person name="Ouyang S."/>
            <person name="Liang Y."/>
            <person name="Zimin A.V."/>
            <person name="Pertea G."/>
            <person name="Qi P."/>
            <person name="Bennetzen J.L."/>
            <person name="Dai X."/>
            <person name="Dawson M.W."/>
            <person name="Muller H.G."/>
            <person name="Kugler K."/>
            <person name="Rivarola-Duarte L."/>
            <person name="Spannagl M."/>
            <person name="Mayer K.F.X."/>
            <person name="Lu F.H."/>
            <person name="Bevan M.W."/>
            <person name="Leroy P."/>
            <person name="Li P."/>
            <person name="You F.M."/>
            <person name="Sun Q."/>
            <person name="Liu Z."/>
            <person name="Lyons E."/>
            <person name="Wicker T."/>
            <person name="Salzberg S.L."/>
            <person name="Devos K.M."/>
            <person name="Dvorak J."/>
        </authorList>
    </citation>
    <scope>NUCLEOTIDE SEQUENCE [LARGE SCALE GENOMIC DNA]</scope>
    <source>
        <strain evidence="1">cv. AL8/78</strain>
    </source>
</reference>
<sequence length="108" mass="12579">MFWSVNNPFVFVRILPHCFSDICQVAAQQGYYLADCFNKKDHCVEHPEGPLRLTGSGEGHHNFRPFRYLASRYSCTRTLILTSSFRPERHNLYFKLCTALGSHHDSRE</sequence>
<protein>
    <submittedName>
        <fullName evidence="1">Uncharacterized protein</fullName>
    </submittedName>
</protein>
<accession>A0A453SU68</accession>
<dbReference type="AlphaFoldDB" id="A0A453SU68"/>
<keyword evidence="2" id="KW-1185">Reference proteome</keyword>
<dbReference type="Gramene" id="AET7Gv21081800.24">
    <property type="protein sequence ID" value="AET7Gv21081800.24"/>
    <property type="gene ID" value="AET7Gv21081800"/>
</dbReference>
<reference evidence="2" key="2">
    <citation type="journal article" date="2017" name="Nat. Plants">
        <title>The Aegilops tauschii genome reveals multiple impacts of transposons.</title>
        <authorList>
            <person name="Zhao G."/>
            <person name="Zou C."/>
            <person name="Li K."/>
            <person name="Wang K."/>
            <person name="Li T."/>
            <person name="Gao L."/>
            <person name="Zhang X."/>
            <person name="Wang H."/>
            <person name="Yang Z."/>
            <person name="Liu X."/>
            <person name="Jiang W."/>
            <person name="Mao L."/>
            <person name="Kong X."/>
            <person name="Jiao Y."/>
            <person name="Jia J."/>
        </authorList>
    </citation>
    <scope>NUCLEOTIDE SEQUENCE [LARGE SCALE GENOMIC DNA]</scope>
    <source>
        <strain evidence="2">cv. AL8/78</strain>
    </source>
</reference>
<reference evidence="2" key="1">
    <citation type="journal article" date="2014" name="Science">
        <title>Ancient hybridizations among the ancestral genomes of bread wheat.</title>
        <authorList>
            <consortium name="International Wheat Genome Sequencing Consortium,"/>
            <person name="Marcussen T."/>
            <person name="Sandve S.R."/>
            <person name="Heier L."/>
            <person name="Spannagl M."/>
            <person name="Pfeifer M."/>
            <person name="Jakobsen K.S."/>
            <person name="Wulff B.B."/>
            <person name="Steuernagel B."/>
            <person name="Mayer K.F."/>
            <person name="Olsen O.A."/>
        </authorList>
    </citation>
    <scope>NUCLEOTIDE SEQUENCE [LARGE SCALE GENOMIC DNA]</scope>
    <source>
        <strain evidence="2">cv. AL8/78</strain>
    </source>
</reference>
<organism evidence="1 2">
    <name type="scientific">Aegilops tauschii subsp. strangulata</name>
    <name type="common">Goatgrass</name>
    <dbReference type="NCBI Taxonomy" id="200361"/>
    <lineage>
        <taxon>Eukaryota</taxon>
        <taxon>Viridiplantae</taxon>
        <taxon>Streptophyta</taxon>
        <taxon>Embryophyta</taxon>
        <taxon>Tracheophyta</taxon>
        <taxon>Spermatophyta</taxon>
        <taxon>Magnoliopsida</taxon>
        <taxon>Liliopsida</taxon>
        <taxon>Poales</taxon>
        <taxon>Poaceae</taxon>
        <taxon>BOP clade</taxon>
        <taxon>Pooideae</taxon>
        <taxon>Triticodae</taxon>
        <taxon>Triticeae</taxon>
        <taxon>Triticinae</taxon>
        <taxon>Aegilops</taxon>
    </lineage>
</organism>
<dbReference type="Proteomes" id="UP000015105">
    <property type="component" value="Chromosome 7D"/>
</dbReference>
<reference evidence="1" key="4">
    <citation type="submission" date="2019-03" db="UniProtKB">
        <authorList>
            <consortium name="EnsemblPlants"/>
        </authorList>
    </citation>
    <scope>IDENTIFICATION</scope>
</reference>
<evidence type="ECO:0000313" key="1">
    <source>
        <dbReference type="EnsemblPlants" id="AET7Gv21081800.24"/>
    </source>
</evidence>
<name>A0A453SU68_AEGTS</name>